<dbReference type="AlphaFoldDB" id="A0A921GYH7"/>
<protein>
    <submittedName>
        <fullName evidence="1">Uncharacterized protein</fullName>
    </submittedName>
</protein>
<sequence>MITHNQQKTTTPLPYTLNLNSSEHTKVLPIPMTFITIKDIAMLSKLIHIQDAYFNLTHFTKPHIYIEQLKSSDLTPFNVKLILAILPKLKSKDCCLVLPIYSLEFYQLVERQLLNIIANDCTYYSYYQAIKLVIHNDGLSDTQHEDLKQLIRHRYPNISLGVELDNYINHPQSNFASITNLVRDLNVDFFIINQNFSTLIYKLTHTTHNTNDCEALQSFIKDLKEYAKLLIFTRISMNDINSYFNSYTEMTTVKIAHFLIELTQQIGGFGFPFLLEDNDDIAILNTSTSGLSLVHIYSMLLPFMGQKIQFHDLGLLMTKDNTSELLFYDGANTMNYSLQHLITIKHQFTRRFQVYNRVLKASTNQFTKSLSNTPSIDTLKTDKILLLNFNKVNSPIDYVKIHEPNATLDLLLAKGTIHYLKLQL</sequence>
<dbReference type="EMBL" id="DYVT01000048">
    <property type="protein sequence ID" value="HJF67558.1"/>
    <property type="molecule type" value="Genomic_DNA"/>
</dbReference>
<comment type="caution">
    <text evidence="1">The sequence shown here is derived from an EMBL/GenBank/DDBJ whole genome shotgun (WGS) entry which is preliminary data.</text>
</comment>
<reference evidence="1" key="1">
    <citation type="journal article" date="2021" name="PeerJ">
        <title>Extensive microbial diversity within the chicken gut microbiome revealed by metagenomics and culture.</title>
        <authorList>
            <person name="Gilroy R."/>
            <person name="Ravi A."/>
            <person name="Getino M."/>
            <person name="Pursley I."/>
            <person name="Horton D.L."/>
            <person name="Alikhan N.F."/>
            <person name="Baker D."/>
            <person name="Gharbi K."/>
            <person name="Hall N."/>
            <person name="Watson M."/>
            <person name="Adriaenssens E.M."/>
            <person name="Foster-Nyarko E."/>
            <person name="Jarju S."/>
            <person name="Secka A."/>
            <person name="Antonio M."/>
            <person name="Oren A."/>
            <person name="Chaudhuri R.R."/>
            <person name="La Ragione R."/>
            <person name="Hildebrand F."/>
            <person name="Pallen M.J."/>
        </authorList>
    </citation>
    <scope>NUCLEOTIDE SEQUENCE</scope>
    <source>
        <strain evidence="1">CHK149-3286</strain>
    </source>
</reference>
<name>A0A921GYH7_9STAP</name>
<gene>
    <name evidence="1" type="ORF">K8V85_04535</name>
</gene>
<evidence type="ECO:0000313" key="2">
    <source>
        <dbReference type="Proteomes" id="UP000706163"/>
    </source>
</evidence>
<dbReference type="Proteomes" id="UP000706163">
    <property type="component" value="Unassembled WGS sequence"/>
</dbReference>
<organism evidence="1 2">
    <name type="scientific">Staphylococcus kloosii</name>
    <dbReference type="NCBI Taxonomy" id="29384"/>
    <lineage>
        <taxon>Bacteria</taxon>
        <taxon>Bacillati</taxon>
        <taxon>Bacillota</taxon>
        <taxon>Bacilli</taxon>
        <taxon>Bacillales</taxon>
        <taxon>Staphylococcaceae</taxon>
        <taxon>Staphylococcus</taxon>
    </lineage>
</organism>
<reference evidence="1" key="2">
    <citation type="submission" date="2021-09" db="EMBL/GenBank/DDBJ databases">
        <authorList>
            <person name="Gilroy R."/>
        </authorList>
    </citation>
    <scope>NUCLEOTIDE SEQUENCE</scope>
    <source>
        <strain evidence="1">CHK149-3286</strain>
    </source>
</reference>
<accession>A0A921GYH7</accession>
<dbReference type="RefSeq" id="WP_278674926.1">
    <property type="nucleotide sequence ID" value="NZ_DYVT01000048.1"/>
</dbReference>
<proteinExistence type="predicted"/>
<evidence type="ECO:0000313" key="1">
    <source>
        <dbReference type="EMBL" id="HJF67558.1"/>
    </source>
</evidence>